<dbReference type="AlphaFoldDB" id="A0AAV6J7D2"/>
<comment type="caution">
    <text evidence="1">The sequence shown here is derived from an EMBL/GenBank/DDBJ whole genome shotgun (WGS) entry which is preliminary data.</text>
</comment>
<proteinExistence type="predicted"/>
<keyword evidence="2" id="KW-1185">Reference proteome</keyword>
<dbReference type="EMBL" id="JACTNZ010000008">
    <property type="protein sequence ID" value="KAG5536328.1"/>
    <property type="molecule type" value="Genomic_DNA"/>
</dbReference>
<evidence type="ECO:0000313" key="2">
    <source>
        <dbReference type="Proteomes" id="UP000823749"/>
    </source>
</evidence>
<reference evidence="1" key="1">
    <citation type="submission" date="2020-08" db="EMBL/GenBank/DDBJ databases">
        <title>Plant Genome Project.</title>
        <authorList>
            <person name="Zhang R.-G."/>
        </authorList>
    </citation>
    <scope>NUCLEOTIDE SEQUENCE</scope>
    <source>
        <strain evidence="1">WSP0</strain>
        <tissue evidence="1">Leaf</tissue>
    </source>
</reference>
<organism evidence="1 2">
    <name type="scientific">Rhododendron griersonianum</name>
    <dbReference type="NCBI Taxonomy" id="479676"/>
    <lineage>
        <taxon>Eukaryota</taxon>
        <taxon>Viridiplantae</taxon>
        <taxon>Streptophyta</taxon>
        <taxon>Embryophyta</taxon>
        <taxon>Tracheophyta</taxon>
        <taxon>Spermatophyta</taxon>
        <taxon>Magnoliopsida</taxon>
        <taxon>eudicotyledons</taxon>
        <taxon>Gunneridae</taxon>
        <taxon>Pentapetalae</taxon>
        <taxon>asterids</taxon>
        <taxon>Ericales</taxon>
        <taxon>Ericaceae</taxon>
        <taxon>Ericoideae</taxon>
        <taxon>Rhodoreae</taxon>
        <taxon>Rhododendron</taxon>
    </lineage>
</organism>
<protein>
    <submittedName>
        <fullName evidence="1">Uncharacterized protein</fullName>
    </submittedName>
</protein>
<evidence type="ECO:0000313" key="1">
    <source>
        <dbReference type="EMBL" id="KAG5536328.1"/>
    </source>
</evidence>
<gene>
    <name evidence="1" type="ORF">RHGRI_023938</name>
</gene>
<dbReference type="Proteomes" id="UP000823749">
    <property type="component" value="Chromosome 8"/>
</dbReference>
<accession>A0AAV6J7D2</accession>
<sequence>MKLSSVSPLRWLTITPHPAAFESRAARIDSVTVPIWYKCLPSRVNHCKPSSEWLQLFLLDLSPTSHHLQAGYQLKTVAKSMNSNHPGQRDLQ</sequence>
<name>A0AAV6J7D2_9ERIC</name>